<comment type="caution">
    <text evidence="2">The sequence shown here is derived from an EMBL/GenBank/DDBJ whole genome shotgun (WGS) entry which is preliminary data.</text>
</comment>
<dbReference type="EMBL" id="CAJZAF010000040">
    <property type="protein sequence ID" value="CAG9184950.1"/>
    <property type="molecule type" value="Genomic_DNA"/>
</dbReference>
<gene>
    <name evidence="2" type="ORF">LMG23994_05555</name>
</gene>
<evidence type="ECO:0000256" key="1">
    <source>
        <dbReference type="SAM" id="MobiDB-lite"/>
    </source>
</evidence>
<protein>
    <submittedName>
        <fullName evidence="2">Uncharacterized protein</fullName>
    </submittedName>
</protein>
<sequence>MGVECVDVKPDRNKEATGLGRQDGNADKVWSYAEITATVEAEIRRLMQAPAVTPMDASRNHAWAYGIYRGWALLTQGYQKREDDERLHKLTRVRL</sequence>
<feature type="region of interest" description="Disordered" evidence="1">
    <location>
        <begin position="1"/>
        <end position="23"/>
    </location>
</feature>
<name>A0ABN7ZIX4_9BURK</name>
<evidence type="ECO:0000313" key="2">
    <source>
        <dbReference type="EMBL" id="CAG9184950.1"/>
    </source>
</evidence>
<feature type="compositionally biased region" description="Basic and acidic residues" evidence="1">
    <location>
        <begin position="1"/>
        <end position="15"/>
    </location>
</feature>
<organism evidence="2 3">
    <name type="scientific">Cupriavidus pinatubonensis</name>
    <dbReference type="NCBI Taxonomy" id="248026"/>
    <lineage>
        <taxon>Bacteria</taxon>
        <taxon>Pseudomonadati</taxon>
        <taxon>Pseudomonadota</taxon>
        <taxon>Betaproteobacteria</taxon>
        <taxon>Burkholderiales</taxon>
        <taxon>Burkholderiaceae</taxon>
        <taxon>Cupriavidus</taxon>
    </lineage>
</organism>
<dbReference type="Proteomes" id="UP000701702">
    <property type="component" value="Unassembled WGS sequence"/>
</dbReference>
<reference evidence="2 3" key="1">
    <citation type="submission" date="2021-08" db="EMBL/GenBank/DDBJ databases">
        <authorList>
            <person name="Peeters C."/>
        </authorList>
    </citation>
    <scope>NUCLEOTIDE SEQUENCE [LARGE SCALE GENOMIC DNA]</scope>
    <source>
        <strain evidence="2 3">LMG 23994</strain>
    </source>
</reference>
<evidence type="ECO:0000313" key="3">
    <source>
        <dbReference type="Proteomes" id="UP000701702"/>
    </source>
</evidence>
<accession>A0ABN7ZIX4</accession>
<keyword evidence="3" id="KW-1185">Reference proteome</keyword>
<proteinExistence type="predicted"/>